<dbReference type="EMBL" id="CP116968">
    <property type="protein sequence ID" value="WNM62090.1"/>
    <property type="molecule type" value="Genomic_DNA"/>
</dbReference>
<reference evidence="1 2" key="1">
    <citation type="submission" date="2023-01" db="EMBL/GenBank/DDBJ databases">
        <title>Cultivation and genomic characterization of new, ubiquitous marine nitrite-oxidizing bacteria from the Nitrospirales.</title>
        <authorList>
            <person name="Mueller A.J."/>
            <person name="Daebeler A."/>
            <person name="Herbold C.W."/>
            <person name="Kirkegaard R.H."/>
            <person name="Daims H."/>
        </authorList>
    </citation>
    <scope>NUCLEOTIDE SEQUENCE [LARGE SCALE GENOMIC DNA]</scope>
    <source>
        <strain evidence="1 2">DK</strain>
    </source>
</reference>
<keyword evidence="2" id="KW-1185">Reference proteome</keyword>
<dbReference type="KEGG" id="nneo:PQG83_20475"/>
<proteinExistence type="predicted"/>
<dbReference type="RefSeq" id="WP_312745077.1">
    <property type="nucleotide sequence ID" value="NZ_CP116968.1"/>
</dbReference>
<gene>
    <name evidence="1" type="ORF">PQG83_20475</name>
</gene>
<name>A0AA96GKT7_9BACT</name>
<dbReference type="Proteomes" id="UP001302494">
    <property type="component" value="Chromosome"/>
</dbReference>
<evidence type="ECO:0000313" key="1">
    <source>
        <dbReference type="EMBL" id="WNM62090.1"/>
    </source>
</evidence>
<sequence length="230" mass="25588">MRKIILIGVLVLVGAWLAYCFMGLPTYTWHQKMTLEVEVEEQLYTGTSVVKVRVKESEPLTKQLGYPLQFGAKGEAAFVELPGSRYLFALLDGGPPDSGPQTNAVNVFKDQLPKGNPERFAVLSKSRFMTDLPRSHYPLLVAFMDINDPNSVREVDPENLAATFGPGVSLKRITLEITDEPITEGKIESVLGWWLAQGNEKKGPPSLRVPNDSPRGWYHIGVTKFIMGKQ</sequence>
<organism evidence="1 2">
    <name type="scientific">Candidatus Nitrospira neomarina</name>
    <dbReference type="NCBI Taxonomy" id="3020899"/>
    <lineage>
        <taxon>Bacteria</taxon>
        <taxon>Pseudomonadati</taxon>
        <taxon>Nitrospirota</taxon>
        <taxon>Nitrospiria</taxon>
        <taxon>Nitrospirales</taxon>
        <taxon>Nitrospiraceae</taxon>
        <taxon>Nitrospira</taxon>
    </lineage>
</organism>
<protein>
    <submittedName>
        <fullName evidence="1">Uncharacterized protein</fullName>
    </submittedName>
</protein>
<evidence type="ECO:0000313" key="2">
    <source>
        <dbReference type="Proteomes" id="UP001302494"/>
    </source>
</evidence>
<accession>A0AA96GKT7</accession>
<dbReference type="AlphaFoldDB" id="A0AA96GKT7"/>